<organism evidence="6 7">
    <name type="scientific">Ruminococcus flavefaciens</name>
    <dbReference type="NCBI Taxonomy" id="1265"/>
    <lineage>
        <taxon>Bacteria</taxon>
        <taxon>Bacillati</taxon>
        <taxon>Bacillota</taxon>
        <taxon>Clostridia</taxon>
        <taxon>Eubacteriales</taxon>
        <taxon>Oscillospiraceae</taxon>
        <taxon>Ruminococcus</taxon>
    </lineage>
</organism>
<gene>
    <name evidence="6" type="ORF">IE37_00948</name>
</gene>
<protein>
    <submittedName>
        <fullName evidence="6">Toxin secretion/phage lysis holin</fullName>
    </submittedName>
</protein>
<name>A0A315Y153_RUMFL</name>
<reference evidence="6 7" key="1">
    <citation type="submission" date="2018-05" db="EMBL/GenBank/DDBJ databases">
        <title>The Hungate 1000. A catalogue of reference genomes from the rumen microbiome.</title>
        <authorList>
            <person name="Kelly W."/>
        </authorList>
    </citation>
    <scope>NUCLEOTIDE SEQUENCE [LARGE SCALE GENOMIC DNA]</scope>
    <source>
        <strain evidence="6 7">SAb67</strain>
    </source>
</reference>
<dbReference type="EMBL" id="QGDI01000003">
    <property type="protein sequence ID" value="PWJ14016.1"/>
    <property type="molecule type" value="Genomic_DNA"/>
</dbReference>
<dbReference type="InterPro" id="IPR006480">
    <property type="entry name" value="Phage_holin_4_1"/>
</dbReference>
<dbReference type="AlphaFoldDB" id="A0A315Y153"/>
<keyword evidence="2 5" id="KW-0812">Transmembrane</keyword>
<evidence type="ECO:0000256" key="4">
    <source>
        <dbReference type="ARBA" id="ARBA00023136"/>
    </source>
</evidence>
<evidence type="ECO:0000313" key="7">
    <source>
        <dbReference type="Proteomes" id="UP000245720"/>
    </source>
</evidence>
<evidence type="ECO:0000313" key="6">
    <source>
        <dbReference type="EMBL" id="PWJ14016.1"/>
    </source>
</evidence>
<dbReference type="Proteomes" id="UP000245720">
    <property type="component" value="Unassembled WGS sequence"/>
</dbReference>
<evidence type="ECO:0000256" key="5">
    <source>
        <dbReference type="SAM" id="Phobius"/>
    </source>
</evidence>
<evidence type="ECO:0000256" key="1">
    <source>
        <dbReference type="ARBA" id="ARBA00004141"/>
    </source>
</evidence>
<keyword evidence="4 5" id="KW-0472">Membrane</keyword>
<proteinExistence type="predicted"/>
<feature type="transmembrane region" description="Helical" evidence="5">
    <location>
        <begin position="74"/>
        <end position="92"/>
    </location>
</feature>
<feature type="transmembrane region" description="Helical" evidence="5">
    <location>
        <begin position="6"/>
        <end position="27"/>
    </location>
</feature>
<dbReference type="GO" id="GO:0016020">
    <property type="term" value="C:membrane"/>
    <property type="evidence" value="ECO:0007669"/>
    <property type="project" value="UniProtKB-SubCell"/>
</dbReference>
<evidence type="ECO:0000256" key="3">
    <source>
        <dbReference type="ARBA" id="ARBA00022989"/>
    </source>
</evidence>
<dbReference type="Pfam" id="PF05105">
    <property type="entry name" value="Phage_holin_4_1"/>
    <property type="match status" value="1"/>
</dbReference>
<keyword evidence="3 5" id="KW-1133">Transmembrane helix</keyword>
<comment type="subcellular location">
    <subcellularLocation>
        <location evidence="1">Membrane</location>
        <topology evidence="1">Multi-pass membrane protein</topology>
    </subcellularLocation>
</comment>
<accession>A0A315Y153</accession>
<comment type="caution">
    <text evidence="6">The sequence shown here is derived from an EMBL/GenBank/DDBJ whole genome shotgun (WGS) entry which is preliminary data.</text>
</comment>
<dbReference type="RefSeq" id="WP_164168413.1">
    <property type="nucleotide sequence ID" value="NZ_CACVSX010000001.1"/>
</dbReference>
<sequence>MQYIIMITVVLGLAIADFITGIIKAYITRKLSSSKMRKGGLNKIAEIIIMTATCWLEIGIKALGRYYGDKPEKLTQIAGTIAAIAVFGYIALMEMLSMLENYCVINPNALWAKKIVKRLKVFEDEEEKDEKRN</sequence>
<feature type="transmembrane region" description="Helical" evidence="5">
    <location>
        <begin position="47"/>
        <end position="68"/>
    </location>
</feature>
<evidence type="ECO:0000256" key="2">
    <source>
        <dbReference type="ARBA" id="ARBA00022692"/>
    </source>
</evidence>